<organism evidence="1 2">
    <name type="scientific">Streptomyces agglomeratus</name>
    <dbReference type="NCBI Taxonomy" id="285458"/>
    <lineage>
        <taxon>Bacteria</taxon>
        <taxon>Bacillati</taxon>
        <taxon>Actinomycetota</taxon>
        <taxon>Actinomycetes</taxon>
        <taxon>Kitasatosporales</taxon>
        <taxon>Streptomycetaceae</taxon>
        <taxon>Streptomyces</taxon>
    </lineage>
</organism>
<proteinExistence type="predicted"/>
<sequence length="202" mass="20983">MKSGLTRLAALAALCAALGGCGIRTTSVPVDAGAAPSRVPCELSAQDSPAEAAAGVPLQVYLVCGAQLVSVDRTVRVPEEKLSDRVRVAQTLLAELKKEPANEEKQAGFTTDVRETLAVSGAREGDPRDALRLSSQPEDLPTHALAQIVCTYADSAAAGPDRSVVLGGPSDDPVREYQCTAALKARPESVLPTLGEIRPSGR</sequence>
<evidence type="ECO:0008006" key="3">
    <source>
        <dbReference type="Google" id="ProtNLM"/>
    </source>
</evidence>
<name>A0A1E5P727_9ACTN</name>
<evidence type="ECO:0000313" key="2">
    <source>
        <dbReference type="Proteomes" id="UP000095759"/>
    </source>
</evidence>
<evidence type="ECO:0000313" key="1">
    <source>
        <dbReference type="EMBL" id="OEJ25330.1"/>
    </source>
</evidence>
<dbReference type="Proteomes" id="UP000095759">
    <property type="component" value="Unassembled WGS sequence"/>
</dbReference>
<reference evidence="1 2" key="1">
    <citation type="submission" date="2016-08" db="EMBL/GenBank/DDBJ databases">
        <title>Complete genome sequence of Streptomyces agglomeratus strain 6-3-2, a novel anti-MRSA actinomycete isolated from Wuli of Tebit, China.</title>
        <authorList>
            <person name="Chen X."/>
        </authorList>
    </citation>
    <scope>NUCLEOTIDE SEQUENCE [LARGE SCALE GENOMIC DNA]</scope>
    <source>
        <strain evidence="1 2">6-3-2</strain>
    </source>
</reference>
<dbReference type="PROSITE" id="PS51257">
    <property type="entry name" value="PROKAR_LIPOPROTEIN"/>
    <property type="match status" value="1"/>
</dbReference>
<dbReference type="AlphaFoldDB" id="A0A1E5P727"/>
<keyword evidence="2" id="KW-1185">Reference proteome</keyword>
<dbReference type="OrthoDB" id="4331879at2"/>
<comment type="caution">
    <text evidence="1">The sequence shown here is derived from an EMBL/GenBank/DDBJ whole genome shotgun (WGS) entry which is preliminary data.</text>
</comment>
<dbReference type="EMBL" id="MEHJ01000001">
    <property type="protein sequence ID" value="OEJ25330.1"/>
    <property type="molecule type" value="Genomic_DNA"/>
</dbReference>
<dbReference type="RefSeq" id="WP_069927255.1">
    <property type="nucleotide sequence ID" value="NZ_MEHI01000001.1"/>
</dbReference>
<protein>
    <recommendedName>
        <fullName evidence="3">Lipoprotein</fullName>
    </recommendedName>
</protein>
<accession>A0A1E5P727</accession>
<gene>
    <name evidence="1" type="ORF">AS594_13350</name>
</gene>
<dbReference type="STRING" id="285458.BGM19_23460"/>